<dbReference type="UniPathway" id="UPA00610">
    <property type="reaction ID" value="UER00666"/>
</dbReference>
<dbReference type="GO" id="GO:0046081">
    <property type="term" value="P:dUTP catabolic process"/>
    <property type="evidence" value="ECO:0007669"/>
    <property type="project" value="InterPro"/>
</dbReference>
<organism evidence="8">
    <name type="scientific">Rhodosorus marinus</name>
    <dbReference type="NCBI Taxonomy" id="101924"/>
    <lineage>
        <taxon>Eukaryota</taxon>
        <taxon>Rhodophyta</taxon>
        <taxon>Stylonematophyceae</taxon>
        <taxon>Stylonematales</taxon>
        <taxon>Stylonemataceae</taxon>
        <taxon>Rhodosorus</taxon>
    </lineage>
</organism>
<comment type="similarity">
    <text evidence="2">Belongs to the dUTPase family.</text>
</comment>
<dbReference type="InterPro" id="IPR033704">
    <property type="entry name" value="dUTPase_trimeric"/>
</dbReference>
<evidence type="ECO:0000256" key="4">
    <source>
        <dbReference type="ARBA" id="ARBA00022801"/>
    </source>
</evidence>
<feature type="domain" description="dUTPase-like" evidence="6">
    <location>
        <begin position="275"/>
        <end position="405"/>
    </location>
</feature>
<keyword evidence="5" id="KW-0546">Nucleotide metabolism</keyword>
<dbReference type="PANTHER" id="PTHR11241:SF0">
    <property type="entry name" value="DEOXYURIDINE 5'-TRIPHOSPHATE NUCLEOTIDOHYDROLASE"/>
    <property type="match status" value="1"/>
</dbReference>
<evidence type="ECO:0000313" key="7">
    <source>
        <dbReference type="EMBL" id="CAE0057794.1"/>
    </source>
</evidence>
<dbReference type="GO" id="GO:0006226">
    <property type="term" value="P:dUMP biosynthetic process"/>
    <property type="evidence" value="ECO:0007669"/>
    <property type="project" value="UniProtKB-UniPathway"/>
</dbReference>
<dbReference type="InterPro" id="IPR008181">
    <property type="entry name" value="dUTPase"/>
</dbReference>
<gene>
    <name evidence="7" type="ORF">RMAR00112_LOCUS25848</name>
    <name evidence="8" type="ORF">RMAR00112_LOCUS25852</name>
</gene>
<dbReference type="EC" id="3.6.1.23" evidence="3"/>
<comment type="pathway">
    <text evidence="1">Pyrimidine metabolism; dUMP biosynthesis; dUMP from dCTP (dUTP route): step 2/2.</text>
</comment>
<dbReference type="AlphaFoldDB" id="A0A7S3A0K3"/>
<evidence type="ECO:0000256" key="5">
    <source>
        <dbReference type="ARBA" id="ARBA00023080"/>
    </source>
</evidence>
<dbReference type="SUPFAM" id="SSF51283">
    <property type="entry name" value="dUTPase-like"/>
    <property type="match status" value="1"/>
</dbReference>
<proteinExistence type="inferred from homology"/>
<dbReference type="PANTHER" id="PTHR11241">
    <property type="entry name" value="DEOXYURIDINE 5'-TRIPHOSPHATE NUCLEOTIDOHYDROLASE"/>
    <property type="match status" value="1"/>
</dbReference>
<evidence type="ECO:0000259" key="6">
    <source>
        <dbReference type="Pfam" id="PF00692"/>
    </source>
</evidence>
<reference evidence="8" key="1">
    <citation type="submission" date="2021-01" db="EMBL/GenBank/DDBJ databases">
        <authorList>
            <person name="Corre E."/>
            <person name="Pelletier E."/>
            <person name="Niang G."/>
            <person name="Scheremetjew M."/>
            <person name="Finn R."/>
            <person name="Kale V."/>
            <person name="Holt S."/>
            <person name="Cochrane G."/>
            <person name="Meng A."/>
            <person name="Brown T."/>
            <person name="Cohen L."/>
        </authorList>
    </citation>
    <scope>NUCLEOTIDE SEQUENCE</scope>
    <source>
        <strain evidence="8">CCMP 769</strain>
    </source>
</reference>
<dbReference type="Pfam" id="PF00692">
    <property type="entry name" value="dUTPase"/>
    <property type="match status" value="1"/>
</dbReference>
<name>A0A7S3A0K3_9RHOD</name>
<dbReference type="GO" id="GO:0000287">
    <property type="term" value="F:magnesium ion binding"/>
    <property type="evidence" value="ECO:0007669"/>
    <property type="project" value="InterPro"/>
</dbReference>
<dbReference type="CDD" id="cd07557">
    <property type="entry name" value="trimeric_dUTPase"/>
    <property type="match status" value="1"/>
</dbReference>
<evidence type="ECO:0000313" key="8">
    <source>
        <dbReference type="EMBL" id="CAE0057798.1"/>
    </source>
</evidence>
<evidence type="ECO:0000256" key="1">
    <source>
        <dbReference type="ARBA" id="ARBA00005142"/>
    </source>
</evidence>
<evidence type="ECO:0000256" key="3">
    <source>
        <dbReference type="ARBA" id="ARBA00012379"/>
    </source>
</evidence>
<accession>A0A7S3A0K3</accession>
<dbReference type="GO" id="GO:0004170">
    <property type="term" value="F:dUTP diphosphatase activity"/>
    <property type="evidence" value="ECO:0007669"/>
    <property type="project" value="UniProtKB-EC"/>
</dbReference>
<protein>
    <recommendedName>
        <fullName evidence="3">dUTP diphosphatase</fullName>
        <ecNumber evidence="3">3.6.1.23</ecNumber>
    </recommendedName>
</protein>
<dbReference type="EMBL" id="HBHW01033482">
    <property type="protein sequence ID" value="CAE0057798.1"/>
    <property type="molecule type" value="Transcribed_RNA"/>
</dbReference>
<dbReference type="InterPro" id="IPR029054">
    <property type="entry name" value="dUTPase-like"/>
</dbReference>
<keyword evidence="4" id="KW-0378">Hydrolase</keyword>
<dbReference type="InterPro" id="IPR036157">
    <property type="entry name" value="dUTPase-like_sf"/>
</dbReference>
<evidence type="ECO:0000256" key="2">
    <source>
        <dbReference type="ARBA" id="ARBA00006581"/>
    </source>
</evidence>
<dbReference type="EMBL" id="HBHW01033471">
    <property type="protein sequence ID" value="CAE0057794.1"/>
    <property type="molecule type" value="Transcribed_RNA"/>
</dbReference>
<sequence length="406" mass="44448">MFLTDVLVTANGLQQSSGCGSVGAEELCGGSGKLRFPKTTLSATNEDSGMAFDDGLMSTIDSPQKAYLLGWIAEGLGAEPNLNDPTLKLQIQALLEDMETLLVLRSVYREDVSIEVPTPQPGKDVQASFSILSRQVIVDSCKHLRVVAGERASLRFPSFDDEALVWAFIRGLTESNGSINDFQEGGTAECYIQHGSQKLLSEMVAKIEIPVHITEEGFCFKGVNCIDFLGKMYDNCGKYKLERLHNKFRAWLKCVPASAENTQLPDCLVYRVDENAILPSKSKESDVGYDLSVIKEAKKLRGNVSLYDTGVRVRVSHGLYAEIVPRSSLSKSGYMMANSVGIIDPSYNGNLLVALVKVDPEAPEVTFPFRCCQLIFRQQVHVNVNEVDTMFDATERGTGGFGSTGK</sequence>
<dbReference type="Gene3D" id="2.70.40.10">
    <property type="match status" value="1"/>
</dbReference>